<evidence type="ECO:0000313" key="2">
    <source>
        <dbReference type="EMBL" id="AMR78966.1"/>
    </source>
</evidence>
<organism evidence="2 3">
    <name type="scientific">Cupriavidus nantongensis</name>
    <dbReference type="NCBI Taxonomy" id="1796606"/>
    <lineage>
        <taxon>Bacteria</taxon>
        <taxon>Pseudomonadati</taxon>
        <taxon>Pseudomonadota</taxon>
        <taxon>Betaproteobacteria</taxon>
        <taxon>Burkholderiales</taxon>
        <taxon>Burkholderiaceae</taxon>
        <taxon>Cupriavidus</taxon>
    </lineage>
</organism>
<name>A0A142JLK4_9BURK</name>
<keyword evidence="3" id="KW-1185">Reference proteome</keyword>
<evidence type="ECO:0008006" key="4">
    <source>
        <dbReference type="Google" id="ProtNLM"/>
    </source>
</evidence>
<dbReference type="STRING" id="1796606.A2G96_15110"/>
<gene>
    <name evidence="2" type="ORF">A2G96_15110</name>
</gene>
<accession>A0A142JLK4</accession>
<feature type="compositionally biased region" description="Low complexity" evidence="1">
    <location>
        <begin position="94"/>
        <end position="112"/>
    </location>
</feature>
<feature type="compositionally biased region" description="Basic residues" evidence="1">
    <location>
        <begin position="7"/>
        <end position="21"/>
    </location>
</feature>
<reference evidence="2 3" key="1">
    <citation type="submission" date="2016-03" db="EMBL/GenBank/DDBJ databases">
        <title>Complete genome sequence of a novel chlorpyrifos degrading bacterium, Cupriavidus nantongensis sp. X1.</title>
        <authorList>
            <person name="Fang L."/>
        </authorList>
    </citation>
    <scope>NUCLEOTIDE SEQUENCE [LARGE SCALE GENOMIC DNA]</scope>
    <source>
        <strain evidence="2 3">X1</strain>
    </source>
</reference>
<feature type="region of interest" description="Disordered" evidence="1">
    <location>
        <begin position="94"/>
        <end position="130"/>
    </location>
</feature>
<sequence>MDAFSRTARRTHAMPRSVHQSRRRFPVLVSAAVLAPVLLLGAWAGPSLAQSSDVYVCTGPNGVPEYRNGNAGKGCKKLNLPEVVTVPGGRIAAPAKSAGSSGANTATAASTGFPRVDSATQRSRDSERRTVLTQELQAEEAKLQGLRAEYNNGQPERQGNERNYQKYLDRTAALRDDIARSEANAASLRRELGNLKD</sequence>
<dbReference type="AlphaFoldDB" id="A0A142JLK4"/>
<feature type="region of interest" description="Disordered" evidence="1">
    <location>
        <begin position="1"/>
        <end position="21"/>
    </location>
</feature>
<evidence type="ECO:0000256" key="1">
    <source>
        <dbReference type="SAM" id="MobiDB-lite"/>
    </source>
</evidence>
<dbReference type="EMBL" id="CP014844">
    <property type="protein sequence ID" value="AMR78966.1"/>
    <property type="molecule type" value="Genomic_DNA"/>
</dbReference>
<dbReference type="OrthoDB" id="5298561at2"/>
<dbReference type="RefSeq" id="WP_062800558.1">
    <property type="nucleotide sequence ID" value="NZ_CP014844.1"/>
</dbReference>
<proteinExistence type="predicted"/>
<protein>
    <recommendedName>
        <fullName evidence="4">DUF4124 domain-containing protein</fullName>
    </recommendedName>
</protein>
<dbReference type="KEGG" id="cnan:A2G96_15110"/>
<dbReference type="Proteomes" id="UP000075238">
    <property type="component" value="Chromosome 1"/>
</dbReference>
<evidence type="ECO:0000313" key="3">
    <source>
        <dbReference type="Proteomes" id="UP000075238"/>
    </source>
</evidence>